<comment type="caution">
    <text evidence="14">The sequence shown here is derived from an EMBL/GenBank/DDBJ whole genome shotgun (WGS) entry which is preliminary data.</text>
</comment>
<dbReference type="InterPro" id="IPR012999">
    <property type="entry name" value="Pyr_OxRdtase_I_AS"/>
</dbReference>
<feature type="domain" description="Pyridine nucleotide-disulphide oxidoreductase dimerisation" evidence="12">
    <location>
        <begin position="456"/>
        <end position="564"/>
    </location>
</feature>
<dbReference type="InterPro" id="IPR023753">
    <property type="entry name" value="FAD/NAD-binding_dom"/>
</dbReference>
<feature type="domain" description="FAD/NAD(P)-binding" evidence="13">
    <location>
        <begin position="116"/>
        <end position="437"/>
    </location>
</feature>
<dbReference type="EC" id="1.8.1.4" evidence="10"/>
<gene>
    <name evidence="14" type="primary">lpdA</name>
    <name evidence="14" type="ORF">ACJDUH_07225</name>
</gene>
<comment type="catalytic activity">
    <reaction evidence="10">
        <text>N(6)-[(R)-dihydrolipoyl]-L-lysyl-[protein] + NAD(+) = N(6)-[(R)-lipoyl]-L-lysyl-[protein] + NADH + H(+)</text>
        <dbReference type="Rhea" id="RHEA:15045"/>
        <dbReference type="Rhea" id="RHEA-COMP:10474"/>
        <dbReference type="Rhea" id="RHEA-COMP:10475"/>
        <dbReference type="ChEBI" id="CHEBI:15378"/>
        <dbReference type="ChEBI" id="CHEBI:57540"/>
        <dbReference type="ChEBI" id="CHEBI:57945"/>
        <dbReference type="ChEBI" id="CHEBI:83099"/>
        <dbReference type="ChEBI" id="CHEBI:83100"/>
        <dbReference type="EC" id="1.8.1.4"/>
    </reaction>
</comment>
<sequence>MKYDLIIEKLSGHDTSGKVGKINKKSGDSLNAGDIIFTIESGKGTMKYISKYNGVLEQLSITEGDTIKKNQVIGKVDGELVKEETAKVQTSTSQQPKKTAYSFGLAKPIQKSFEVDVAVVGGGPGGYVSAIRAAQGGKKVLIIEEDRLGGTCLNHGCIPTKALVSSVDALEKIRKAERFGLEVGSIKFSLEKIMERKNEVVNTLVSGIEHLMEVHEIEHINGKAEVKDEQTLLVKNKSIDAVIKFEKLVIATGSKPCSIPIEGALSDDILTSQDLLELTDIPSSITIIGGGVIGMEFAFIYNALGSKVNVVEFFPQIINTIDEDAADIIRTSAKERGINIYEGAKAVSIKTALDGMKIVEINKNNETKYLISEKVAMAVGRKANLDSLDLEKLKVKLNEKRNGIMVDEFMRTSNPNIYAIGDITNKIQLAHVASHQGIVAADHINGIENEMCYDLVPSAIFTMPEIGQVGVTEKEAELQKLDYIVGKFPLMANGKAQAMGETEGFVKLIGDKETRKVIGGSIVGVHATDMLSTVSNIIASGLTIDKAMHVIYAHPTIAESIHEALLNIDGRGIHFA</sequence>
<proteinExistence type="inferred from homology"/>
<dbReference type="InterPro" id="IPR004099">
    <property type="entry name" value="Pyr_nucl-diS_OxRdtase_dimer"/>
</dbReference>
<dbReference type="InterPro" id="IPR011053">
    <property type="entry name" value="Single_hybrid_motif"/>
</dbReference>
<comment type="similarity">
    <text evidence="1 10">Belongs to the class-I pyridine nucleotide-disulfide oxidoreductase family.</text>
</comment>
<evidence type="ECO:0000256" key="4">
    <source>
        <dbReference type="ARBA" id="ARBA00022630"/>
    </source>
</evidence>
<evidence type="ECO:0000259" key="12">
    <source>
        <dbReference type="Pfam" id="PF02852"/>
    </source>
</evidence>
<evidence type="ECO:0000256" key="2">
    <source>
        <dbReference type="ARBA" id="ARBA00016961"/>
    </source>
</evidence>
<dbReference type="CDD" id="cd06849">
    <property type="entry name" value="lipoyl_domain"/>
    <property type="match status" value="1"/>
</dbReference>
<dbReference type="NCBIfam" id="TIGR01350">
    <property type="entry name" value="lipoamide_DH"/>
    <property type="match status" value="1"/>
</dbReference>
<dbReference type="SUPFAM" id="SSF51230">
    <property type="entry name" value="Single hybrid motif"/>
    <property type="match status" value="1"/>
</dbReference>
<dbReference type="GO" id="GO:0004148">
    <property type="term" value="F:dihydrolipoyl dehydrogenase (NADH) activity"/>
    <property type="evidence" value="ECO:0007669"/>
    <property type="project" value="UniProtKB-EC"/>
</dbReference>
<dbReference type="PRINTS" id="PR00411">
    <property type="entry name" value="PNDRDTASEI"/>
</dbReference>
<dbReference type="SUPFAM" id="SSF51905">
    <property type="entry name" value="FAD/NAD(P)-binding domain"/>
    <property type="match status" value="1"/>
</dbReference>
<evidence type="ECO:0000256" key="6">
    <source>
        <dbReference type="ARBA" id="ARBA00023002"/>
    </source>
</evidence>
<accession>A0ABW8TQX6</accession>
<keyword evidence="8" id="KW-1015">Disulfide bond</keyword>
<organism evidence="14 15">
    <name type="scientific">Candidatus Clostridium radicumherbarum</name>
    <dbReference type="NCBI Taxonomy" id="3381662"/>
    <lineage>
        <taxon>Bacteria</taxon>
        <taxon>Bacillati</taxon>
        <taxon>Bacillota</taxon>
        <taxon>Clostridia</taxon>
        <taxon>Eubacteriales</taxon>
        <taxon>Clostridiaceae</taxon>
        <taxon>Clostridium</taxon>
    </lineage>
</organism>
<evidence type="ECO:0000259" key="13">
    <source>
        <dbReference type="Pfam" id="PF07992"/>
    </source>
</evidence>
<evidence type="ECO:0000256" key="5">
    <source>
        <dbReference type="ARBA" id="ARBA00022827"/>
    </source>
</evidence>
<dbReference type="Pfam" id="PF00364">
    <property type="entry name" value="Biotin_lipoyl"/>
    <property type="match status" value="1"/>
</dbReference>
<feature type="domain" description="Lipoyl-binding" evidence="11">
    <location>
        <begin position="17"/>
        <end position="75"/>
    </location>
</feature>
<dbReference type="EMBL" id="JBJHZY010000001">
    <property type="protein sequence ID" value="MFL0267890.1"/>
    <property type="molecule type" value="Genomic_DNA"/>
</dbReference>
<evidence type="ECO:0000256" key="9">
    <source>
        <dbReference type="ARBA" id="ARBA00023284"/>
    </source>
</evidence>
<evidence type="ECO:0000313" key="15">
    <source>
        <dbReference type="Proteomes" id="UP001623661"/>
    </source>
</evidence>
<dbReference type="SUPFAM" id="SSF55424">
    <property type="entry name" value="FAD/NAD-linked reductases, dimerisation (C-terminal) domain"/>
    <property type="match status" value="1"/>
</dbReference>
<reference evidence="14 15" key="1">
    <citation type="submission" date="2024-11" db="EMBL/GenBank/DDBJ databases">
        <authorList>
            <person name="Heng Y.C."/>
            <person name="Lim A.C.H."/>
            <person name="Lee J.K.Y."/>
            <person name="Kittelmann S."/>
        </authorList>
    </citation>
    <scope>NUCLEOTIDE SEQUENCE [LARGE SCALE GENOMIC DNA]</scope>
    <source>
        <strain evidence="14 15">WILCCON 0202</strain>
    </source>
</reference>
<dbReference type="Gene3D" id="3.50.50.60">
    <property type="entry name" value="FAD/NAD(P)-binding domain"/>
    <property type="match status" value="2"/>
</dbReference>
<evidence type="ECO:0000256" key="10">
    <source>
        <dbReference type="RuleBase" id="RU003692"/>
    </source>
</evidence>
<dbReference type="PRINTS" id="PR00368">
    <property type="entry name" value="FADPNR"/>
</dbReference>
<dbReference type="Gene3D" id="3.30.390.30">
    <property type="match status" value="1"/>
</dbReference>
<dbReference type="InterPro" id="IPR000089">
    <property type="entry name" value="Biotin_lipoyl"/>
</dbReference>
<keyword evidence="4 10" id="KW-0285">Flavoprotein</keyword>
<evidence type="ECO:0000259" key="11">
    <source>
        <dbReference type="Pfam" id="PF00364"/>
    </source>
</evidence>
<keyword evidence="15" id="KW-1185">Reference proteome</keyword>
<evidence type="ECO:0000256" key="8">
    <source>
        <dbReference type="ARBA" id="ARBA00023157"/>
    </source>
</evidence>
<comment type="cofactor">
    <cofactor evidence="10">
        <name>FAD</name>
        <dbReference type="ChEBI" id="CHEBI:57692"/>
    </cofactor>
    <text evidence="10">Binds 1 FAD per subunit.</text>
</comment>
<keyword evidence="5 10" id="KW-0274">FAD</keyword>
<dbReference type="InterPro" id="IPR006258">
    <property type="entry name" value="Lipoamide_DH"/>
</dbReference>
<name>A0ABW8TQX6_9CLOT</name>
<evidence type="ECO:0000256" key="3">
    <source>
        <dbReference type="ARBA" id="ARBA00022490"/>
    </source>
</evidence>
<evidence type="ECO:0000256" key="7">
    <source>
        <dbReference type="ARBA" id="ARBA00023027"/>
    </source>
</evidence>
<dbReference type="InterPro" id="IPR050151">
    <property type="entry name" value="Class-I_Pyr_Nuc-Dis_Oxidored"/>
</dbReference>
<keyword evidence="3" id="KW-0963">Cytoplasm</keyword>
<comment type="miscellaneous">
    <text evidence="10">The active site is a redox-active disulfide bond.</text>
</comment>
<dbReference type="Gene3D" id="2.40.50.100">
    <property type="match status" value="1"/>
</dbReference>
<dbReference type="PANTHER" id="PTHR22912:SF217">
    <property type="entry name" value="DIHYDROLIPOYL DEHYDROGENASE"/>
    <property type="match status" value="1"/>
</dbReference>
<protein>
    <recommendedName>
        <fullName evidence="2 10">Dihydrolipoyl dehydrogenase</fullName>
        <ecNumber evidence="10">1.8.1.4</ecNumber>
    </recommendedName>
</protein>
<dbReference type="InterPro" id="IPR016156">
    <property type="entry name" value="FAD/NAD-linked_Rdtase_dimer_sf"/>
</dbReference>
<dbReference type="Proteomes" id="UP001623661">
    <property type="component" value="Unassembled WGS sequence"/>
</dbReference>
<keyword evidence="6 10" id="KW-0560">Oxidoreductase</keyword>
<dbReference type="PANTHER" id="PTHR22912">
    <property type="entry name" value="DISULFIDE OXIDOREDUCTASE"/>
    <property type="match status" value="1"/>
</dbReference>
<dbReference type="RefSeq" id="WP_406764477.1">
    <property type="nucleotide sequence ID" value="NZ_JBJHZY010000001.1"/>
</dbReference>
<dbReference type="PROSITE" id="PS00076">
    <property type="entry name" value="PYRIDINE_REDOX_1"/>
    <property type="match status" value="1"/>
</dbReference>
<keyword evidence="9 10" id="KW-0676">Redox-active center</keyword>
<dbReference type="Pfam" id="PF02852">
    <property type="entry name" value="Pyr_redox_dim"/>
    <property type="match status" value="1"/>
</dbReference>
<dbReference type="Pfam" id="PF07992">
    <property type="entry name" value="Pyr_redox_2"/>
    <property type="match status" value="1"/>
</dbReference>
<evidence type="ECO:0000313" key="14">
    <source>
        <dbReference type="EMBL" id="MFL0267890.1"/>
    </source>
</evidence>
<evidence type="ECO:0000256" key="1">
    <source>
        <dbReference type="ARBA" id="ARBA00007532"/>
    </source>
</evidence>
<dbReference type="InterPro" id="IPR036188">
    <property type="entry name" value="FAD/NAD-bd_sf"/>
</dbReference>
<keyword evidence="7 10" id="KW-0520">NAD</keyword>